<proteinExistence type="predicted"/>
<evidence type="ECO:0000313" key="2">
    <source>
        <dbReference type="Proteomes" id="UP001280121"/>
    </source>
</evidence>
<organism evidence="1 2">
    <name type="scientific">Dipteronia dyeriana</name>
    <dbReference type="NCBI Taxonomy" id="168575"/>
    <lineage>
        <taxon>Eukaryota</taxon>
        <taxon>Viridiplantae</taxon>
        <taxon>Streptophyta</taxon>
        <taxon>Embryophyta</taxon>
        <taxon>Tracheophyta</taxon>
        <taxon>Spermatophyta</taxon>
        <taxon>Magnoliopsida</taxon>
        <taxon>eudicotyledons</taxon>
        <taxon>Gunneridae</taxon>
        <taxon>Pentapetalae</taxon>
        <taxon>rosids</taxon>
        <taxon>malvids</taxon>
        <taxon>Sapindales</taxon>
        <taxon>Sapindaceae</taxon>
        <taxon>Hippocastanoideae</taxon>
        <taxon>Acereae</taxon>
        <taxon>Dipteronia</taxon>
    </lineage>
</organism>
<sequence length="123" mass="13452">MKCILPVTEIEGDVLSKSPPPCLPPSPLGFGSPLRRTLVLKAVNANKARATRTERTENTSIIAWATPPFTSCAYSAEASASTVSGKEYAHQAKLNFLIAFLNRVGLDTCFHIQNKNQQQFLTF</sequence>
<evidence type="ECO:0000313" key="1">
    <source>
        <dbReference type="EMBL" id="KAK2649405.1"/>
    </source>
</evidence>
<dbReference type="AlphaFoldDB" id="A0AAD9U8J2"/>
<reference evidence="1" key="1">
    <citation type="journal article" date="2023" name="Plant J.">
        <title>Genome sequences and population genomics provide insights into the demographic history, inbreeding, and mutation load of two 'living fossil' tree species of Dipteronia.</title>
        <authorList>
            <person name="Feng Y."/>
            <person name="Comes H.P."/>
            <person name="Chen J."/>
            <person name="Zhu S."/>
            <person name="Lu R."/>
            <person name="Zhang X."/>
            <person name="Li P."/>
            <person name="Qiu J."/>
            <person name="Olsen K.M."/>
            <person name="Qiu Y."/>
        </authorList>
    </citation>
    <scope>NUCLEOTIDE SEQUENCE</scope>
    <source>
        <strain evidence="1">KIB01</strain>
    </source>
</reference>
<comment type="caution">
    <text evidence="1">The sequence shown here is derived from an EMBL/GenBank/DDBJ whole genome shotgun (WGS) entry which is preliminary data.</text>
</comment>
<accession>A0AAD9U8J2</accession>
<name>A0AAD9U8J2_9ROSI</name>
<dbReference type="Proteomes" id="UP001280121">
    <property type="component" value="Unassembled WGS sequence"/>
</dbReference>
<keyword evidence="2" id="KW-1185">Reference proteome</keyword>
<gene>
    <name evidence="1" type="ORF">Ddye_016894</name>
</gene>
<dbReference type="EMBL" id="JANJYI010000005">
    <property type="protein sequence ID" value="KAK2649405.1"/>
    <property type="molecule type" value="Genomic_DNA"/>
</dbReference>
<protein>
    <submittedName>
        <fullName evidence="1">Uncharacterized protein</fullName>
    </submittedName>
</protein>